<keyword evidence="3" id="KW-1185">Reference proteome</keyword>
<reference evidence="2 3" key="1">
    <citation type="journal article" date="2005" name="Int. J. Syst. Evol. Microbiol.">
        <title>Bacillus cibi sp. nov., isolated from jeotgal, a traditional Korean fermented seafood.</title>
        <authorList>
            <person name="Yoon J.H."/>
            <person name="Lee C.H."/>
            <person name="Oh T.K."/>
        </authorList>
    </citation>
    <scope>NUCLEOTIDE SEQUENCE [LARGE SCALE GENOMIC DNA]</scope>
    <source>
        <strain evidence="2 3">DSM 16189</strain>
    </source>
</reference>
<dbReference type="CDD" id="cd03032">
    <property type="entry name" value="ArsC_Spx"/>
    <property type="match status" value="1"/>
</dbReference>
<dbReference type="RefSeq" id="WP_029565901.1">
    <property type="nucleotide sequence ID" value="NZ_CANLZQ010000004.1"/>
</dbReference>
<dbReference type="InterPro" id="IPR006660">
    <property type="entry name" value="Arsenate_reductase-like"/>
</dbReference>
<accession>A0A084GZQ0</accession>
<dbReference type="InterPro" id="IPR006504">
    <property type="entry name" value="Tscrpt_reg_Spx/MgsR"/>
</dbReference>
<evidence type="ECO:0000313" key="3">
    <source>
        <dbReference type="Proteomes" id="UP000028549"/>
    </source>
</evidence>
<dbReference type="InterPro" id="IPR036249">
    <property type="entry name" value="Thioredoxin-like_sf"/>
</dbReference>
<dbReference type="Pfam" id="PF03960">
    <property type="entry name" value="ArsC"/>
    <property type="match status" value="1"/>
</dbReference>
<evidence type="ECO:0000313" key="2">
    <source>
        <dbReference type="EMBL" id="KEZ52812.1"/>
    </source>
</evidence>
<dbReference type="NCBIfam" id="NF002459">
    <property type="entry name" value="PRK01655.1"/>
    <property type="match status" value="1"/>
</dbReference>
<dbReference type="AlphaFoldDB" id="A0A084GZQ0"/>
<dbReference type="NCBIfam" id="TIGR01617">
    <property type="entry name" value="arsC_related"/>
    <property type="match status" value="1"/>
</dbReference>
<name>A0A084GZQ0_METID</name>
<dbReference type="PANTHER" id="PTHR30041:SF7">
    <property type="entry name" value="GLOBAL TRANSCRIPTIONAL REGULATOR SPX"/>
    <property type="match status" value="1"/>
</dbReference>
<dbReference type="PROSITE" id="PS51353">
    <property type="entry name" value="ARSC"/>
    <property type="match status" value="1"/>
</dbReference>
<dbReference type="Gene3D" id="3.40.30.10">
    <property type="entry name" value="Glutaredoxin"/>
    <property type="match status" value="1"/>
</dbReference>
<dbReference type="PANTHER" id="PTHR30041">
    <property type="entry name" value="ARSENATE REDUCTASE"/>
    <property type="match status" value="1"/>
</dbReference>
<dbReference type="STRING" id="246786.GS18_0208205"/>
<dbReference type="EMBL" id="JNVC02000004">
    <property type="protein sequence ID" value="KEZ52812.1"/>
    <property type="molecule type" value="Genomic_DNA"/>
</dbReference>
<gene>
    <name evidence="2" type="ORF">GS18_0208205</name>
</gene>
<dbReference type="SUPFAM" id="SSF52833">
    <property type="entry name" value="Thioredoxin-like"/>
    <property type="match status" value="1"/>
</dbReference>
<protein>
    <submittedName>
        <fullName evidence="2">ArsR family transcriptional regulator</fullName>
    </submittedName>
</protein>
<sequence>MAITLFTSCSCSSCRKTKLWMEEHDISYTERNLLTEPLTMKELKQILRMTEEGTDEILSTRSKQFQELDVNLDSLHMHELLELLKSKPGLLRCPIVMDEKKFLVGFNEDEIRKFLPRNIRAYLLRLLEAKTMLPN</sequence>
<dbReference type="Proteomes" id="UP000028549">
    <property type="component" value="Unassembled WGS sequence"/>
</dbReference>
<dbReference type="PROSITE" id="PS51354">
    <property type="entry name" value="GLUTAREDOXIN_2"/>
    <property type="match status" value="1"/>
</dbReference>
<evidence type="ECO:0000256" key="1">
    <source>
        <dbReference type="PROSITE-ProRule" id="PRU01282"/>
    </source>
</evidence>
<comment type="similarity">
    <text evidence="1">Belongs to the ArsC family.</text>
</comment>
<organism evidence="2 3">
    <name type="scientific">Metabacillus indicus</name>
    <name type="common">Bacillus indicus</name>
    <dbReference type="NCBI Taxonomy" id="246786"/>
    <lineage>
        <taxon>Bacteria</taxon>
        <taxon>Bacillati</taxon>
        <taxon>Bacillota</taxon>
        <taxon>Bacilli</taxon>
        <taxon>Bacillales</taxon>
        <taxon>Bacillaceae</taxon>
        <taxon>Metabacillus</taxon>
    </lineage>
</organism>
<comment type="caution">
    <text evidence="2">The sequence shown here is derived from an EMBL/GenBank/DDBJ whole genome shotgun (WGS) entry which is preliminary data.</text>
</comment>
<proteinExistence type="inferred from homology"/>
<dbReference type="OrthoDB" id="9803749at2"/>